<proteinExistence type="inferred from homology"/>
<dbReference type="PANTHER" id="PTHR30346:SF29">
    <property type="entry name" value="LYSR SUBSTRATE-BINDING"/>
    <property type="match status" value="1"/>
</dbReference>
<keyword evidence="2" id="KW-0805">Transcription regulation</keyword>
<dbReference type="SUPFAM" id="SSF53850">
    <property type="entry name" value="Periplasmic binding protein-like II"/>
    <property type="match status" value="1"/>
</dbReference>
<dbReference type="GO" id="GO:0003700">
    <property type="term" value="F:DNA-binding transcription factor activity"/>
    <property type="evidence" value="ECO:0007669"/>
    <property type="project" value="InterPro"/>
</dbReference>
<sequence length="318" mass="34343">MGHMDMRRLRTFLEFSRAESMREVADLLGTTTSTVSAQIATLADEVGSELLEPHGRGVRLTPAGRRLAEHAVAILAAVEAARSDLRAGAEPAGTLRVAGFATAIRQGVIPIISEAAARYPSFRIEVHEHEPAEAVKMLLSGQTDVALTYDYSLAPQLRDPRLDVTELWSTPWGLGVPAKDAGGLRGTAPEIFAQLVGRDWIGASRNQGDEEVLRIIGSLAGFEPKPRHEADSLDLVEDLILAGLGVGLLPQDRKPRAGVAILALDQPGVRLRSYAQTRKGHDTWPALRYVLDRLTTPETAGIKCRAGRGRECQMNGTP</sequence>
<comment type="similarity">
    <text evidence="1">Belongs to the LysR transcriptional regulatory family.</text>
</comment>
<dbReference type="GO" id="GO:0032993">
    <property type="term" value="C:protein-DNA complex"/>
    <property type="evidence" value="ECO:0007669"/>
    <property type="project" value="TreeGrafter"/>
</dbReference>
<evidence type="ECO:0000256" key="1">
    <source>
        <dbReference type="ARBA" id="ARBA00009437"/>
    </source>
</evidence>
<name>A0A5A7NSC1_9MICC</name>
<dbReference type="Gene3D" id="1.10.10.10">
    <property type="entry name" value="Winged helix-like DNA-binding domain superfamily/Winged helix DNA-binding domain"/>
    <property type="match status" value="1"/>
</dbReference>
<dbReference type="AlphaFoldDB" id="A0A5A7NSC1"/>
<evidence type="ECO:0000313" key="7">
    <source>
        <dbReference type="Proteomes" id="UP000325307"/>
    </source>
</evidence>
<dbReference type="PROSITE" id="PS50931">
    <property type="entry name" value="HTH_LYSR"/>
    <property type="match status" value="1"/>
</dbReference>
<evidence type="ECO:0000256" key="4">
    <source>
        <dbReference type="ARBA" id="ARBA00023163"/>
    </source>
</evidence>
<organism evidence="6 7">
    <name type="scientific">Zafaria cholistanensis</name>
    <dbReference type="NCBI Taxonomy" id="1682741"/>
    <lineage>
        <taxon>Bacteria</taxon>
        <taxon>Bacillati</taxon>
        <taxon>Actinomycetota</taxon>
        <taxon>Actinomycetes</taxon>
        <taxon>Micrococcales</taxon>
        <taxon>Micrococcaceae</taxon>
        <taxon>Zafaria</taxon>
    </lineage>
</organism>
<keyword evidence="3" id="KW-0238">DNA-binding</keyword>
<accession>A0A5A7NSC1</accession>
<dbReference type="InterPro" id="IPR036390">
    <property type="entry name" value="WH_DNA-bd_sf"/>
</dbReference>
<evidence type="ECO:0000256" key="3">
    <source>
        <dbReference type="ARBA" id="ARBA00023125"/>
    </source>
</evidence>
<dbReference type="SUPFAM" id="SSF46785">
    <property type="entry name" value="Winged helix' DNA-binding domain"/>
    <property type="match status" value="1"/>
</dbReference>
<dbReference type="Gene3D" id="3.40.190.290">
    <property type="match status" value="1"/>
</dbReference>
<comment type="caution">
    <text evidence="6">The sequence shown here is derived from an EMBL/GenBank/DDBJ whole genome shotgun (WGS) entry which is preliminary data.</text>
</comment>
<evidence type="ECO:0000256" key="2">
    <source>
        <dbReference type="ARBA" id="ARBA00023015"/>
    </source>
</evidence>
<reference evidence="6 7" key="1">
    <citation type="submission" date="2019-09" db="EMBL/GenBank/DDBJ databases">
        <title>Arthrobacter zafarii sp. nov., a moderately thermotolerant and halotolerant actinobacterium isolated from Cholistan desert soil of Pakistan.</title>
        <authorList>
            <person name="Amin A."/>
            <person name="Ahmed I."/>
            <person name="Khalid N."/>
            <person name="Schumann P."/>
            <person name="Busse H.J."/>
            <person name="Khan I.U."/>
            <person name="Li S."/>
            <person name="Li W.J."/>
        </authorList>
    </citation>
    <scope>NUCLEOTIDE SEQUENCE [LARGE SCALE GENOMIC DNA]</scope>
    <source>
        <strain evidence="6 7">NCCP-1664</strain>
    </source>
</reference>
<dbReference type="GO" id="GO:0003677">
    <property type="term" value="F:DNA binding"/>
    <property type="evidence" value="ECO:0007669"/>
    <property type="project" value="UniProtKB-KW"/>
</dbReference>
<dbReference type="EMBL" id="BKDJ01000011">
    <property type="protein sequence ID" value="GER23725.1"/>
    <property type="molecule type" value="Genomic_DNA"/>
</dbReference>
<gene>
    <name evidence="6" type="ORF">NCCP1664_22200</name>
</gene>
<evidence type="ECO:0000313" key="6">
    <source>
        <dbReference type="EMBL" id="GER23725.1"/>
    </source>
</evidence>
<protein>
    <submittedName>
        <fullName evidence="6">LysR family transcriptional regulator</fullName>
    </submittedName>
</protein>
<dbReference type="Pfam" id="PF03466">
    <property type="entry name" value="LysR_substrate"/>
    <property type="match status" value="1"/>
</dbReference>
<dbReference type="InterPro" id="IPR000847">
    <property type="entry name" value="LysR_HTH_N"/>
</dbReference>
<evidence type="ECO:0000259" key="5">
    <source>
        <dbReference type="PROSITE" id="PS50931"/>
    </source>
</evidence>
<feature type="domain" description="HTH lysR-type" evidence="5">
    <location>
        <begin position="4"/>
        <end position="61"/>
    </location>
</feature>
<keyword evidence="7" id="KW-1185">Reference proteome</keyword>
<dbReference type="InterPro" id="IPR036388">
    <property type="entry name" value="WH-like_DNA-bd_sf"/>
</dbReference>
<dbReference type="Proteomes" id="UP000325307">
    <property type="component" value="Unassembled WGS sequence"/>
</dbReference>
<dbReference type="InterPro" id="IPR005119">
    <property type="entry name" value="LysR_subst-bd"/>
</dbReference>
<keyword evidence="4" id="KW-0804">Transcription</keyword>
<dbReference type="Pfam" id="PF00126">
    <property type="entry name" value="HTH_1"/>
    <property type="match status" value="1"/>
</dbReference>
<dbReference type="PANTHER" id="PTHR30346">
    <property type="entry name" value="TRANSCRIPTIONAL DUAL REGULATOR HCAR-RELATED"/>
    <property type="match status" value="1"/>
</dbReference>